<gene>
    <name evidence="2" type="ORF">H2201_006325</name>
</gene>
<dbReference type="Gene3D" id="3.90.1200.10">
    <property type="match status" value="1"/>
</dbReference>
<keyword evidence="3" id="KW-1185">Reference proteome</keyword>
<dbReference type="Pfam" id="PF01636">
    <property type="entry name" value="APH"/>
    <property type="match status" value="1"/>
</dbReference>
<dbReference type="Proteomes" id="UP001172684">
    <property type="component" value="Unassembled WGS sequence"/>
</dbReference>
<comment type="caution">
    <text evidence="2">The sequence shown here is derived from an EMBL/GenBank/DDBJ whole genome shotgun (WGS) entry which is preliminary data.</text>
</comment>
<accession>A0ABQ9NM68</accession>
<dbReference type="InterPro" id="IPR051678">
    <property type="entry name" value="AGP_Transferase"/>
</dbReference>
<reference evidence="2" key="1">
    <citation type="submission" date="2022-10" db="EMBL/GenBank/DDBJ databases">
        <title>Culturing micro-colonial fungi from biological soil crusts in the Mojave desert and describing Neophaeococcomyces mojavensis, and introducing the new genera and species Taxawa tesnikishii.</title>
        <authorList>
            <person name="Kurbessoian T."/>
            <person name="Stajich J.E."/>
        </authorList>
    </citation>
    <scope>NUCLEOTIDE SEQUENCE</scope>
    <source>
        <strain evidence="2">TK_1</strain>
    </source>
</reference>
<dbReference type="InterPro" id="IPR002575">
    <property type="entry name" value="Aminoglycoside_PTrfase"/>
</dbReference>
<dbReference type="InterPro" id="IPR011009">
    <property type="entry name" value="Kinase-like_dom_sf"/>
</dbReference>
<proteinExistence type="predicted"/>
<protein>
    <recommendedName>
        <fullName evidence="1">Aminoglycoside phosphotransferase domain-containing protein</fullName>
    </recommendedName>
</protein>
<feature type="domain" description="Aminoglycoside phosphotransferase" evidence="1">
    <location>
        <begin position="52"/>
        <end position="249"/>
    </location>
</feature>
<evidence type="ECO:0000313" key="2">
    <source>
        <dbReference type="EMBL" id="KAJ9661845.1"/>
    </source>
</evidence>
<organism evidence="2 3">
    <name type="scientific">Coniosporium apollinis</name>
    <dbReference type="NCBI Taxonomy" id="61459"/>
    <lineage>
        <taxon>Eukaryota</taxon>
        <taxon>Fungi</taxon>
        <taxon>Dikarya</taxon>
        <taxon>Ascomycota</taxon>
        <taxon>Pezizomycotina</taxon>
        <taxon>Dothideomycetes</taxon>
        <taxon>Dothideomycetes incertae sedis</taxon>
        <taxon>Coniosporium</taxon>
    </lineage>
</organism>
<dbReference type="SUPFAM" id="SSF56112">
    <property type="entry name" value="Protein kinase-like (PK-like)"/>
    <property type="match status" value="1"/>
</dbReference>
<sequence>MPLRIMKLQGNLLHSYSPAELVRYIWESPVCEKYNASVRALSANLLSKRYTKRDELEDTLKAMEVARQLGIRVPGIRRTFEFEHDTWCIMERIHGSTFGEAWPQLSWIATMKVALQLRRYIRLLRSVTSPTAGSLATGKCRSFYLEDRCELPARSSPEAITRFLKFWTNWLSFKYEISKWKPDAPQEAGHTLKWIPPTAETFVLTHHDLAPRNLLLDPDGRLWILDWDYAGFYPSYFEFAAMQNFRAWNRWSLLDRMRWDLFSWMTVGRSERERHLLEEIKYMNVFDIDKFDTQRLSEPVIAVHACAMINPSDKGDGIDRLDMAPGYECVVDALPTGFSLLAMLEASGLAHRHCSTAVTTLAR</sequence>
<name>A0ABQ9NM68_9PEZI</name>
<dbReference type="PANTHER" id="PTHR21310">
    <property type="entry name" value="AMINOGLYCOSIDE PHOSPHOTRANSFERASE-RELATED-RELATED"/>
    <property type="match status" value="1"/>
</dbReference>
<dbReference type="EMBL" id="JAPDRL010000054">
    <property type="protein sequence ID" value="KAJ9661845.1"/>
    <property type="molecule type" value="Genomic_DNA"/>
</dbReference>
<dbReference type="PANTHER" id="PTHR21310:SF39">
    <property type="entry name" value="AMINOGLYCOSIDE PHOSPHOTRANSFERASE DOMAIN-CONTAINING PROTEIN"/>
    <property type="match status" value="1"/>
</dbReference>
<evidence type="ECO:0000313" key="3">
    <source>
        <dbReference type="Proteomes" id="UP001172684"/>
    </source>
</evidence>
<evidence type="ECO:0000259" key="1">
    <source>
        <dbReference type="Pfam" id="PF01636"/>
    </source>
</evidence>